<evidence type="ECO:0000313" key="10">
    <source>
        <dbReference type="Proteomes" id="UP000464593"/>
    </source>
</evidence>
<dbReference type="InterPro" id="IPR003423">
    <property type="entry name" value="OMP_efflux"/>
</dbReference>
<keyword evidence="5 8" id="KW-0564">Palmitate</keyword>
<keyword evidence="2 8" id="KW-1134">Transmembrane beta strand</keyword>
<sequence>MSMPIIAPRRWLPRFIPAVCMLLSACSAVGPDYQLPQLPAGLSQKPQVEFEASDELIYESQELPSDWWRLYAAPALDDLVAEAIAHNTDLRVAIANIEVSEAALRGVQSQGSIQTHVATPEGAPAIAWTQSSNKGLSPAGEAHGQYDISLGISYEVDVAGRLRRTLEMSTASLQATAAARDLARTIVVARVVRAYGKICSLGERKAVAQQSVALQQQSLTLLQRGATAGIYSSLDLSRARALLAQLRAEIPLQEAQRKSSLYELAVLLGRRPENFPTQLQECVTPPQLTRPIPVGDGMTLLRRRPDVRAAERELAAATAKIGVETAELYPSISLGAGLGTTARMGTDALANAAIHYSLGTVISWTLPNRQLAHARIDAAGAEERIALARFDAVVLKALQETEDALATYAGHLDWYRDLEVAREESRKSLDIVHRRGIGGTVSTLDRLDAERTLAATESALVAARGQLADDRVQIFLALGGGW</sequence>
<dbReference type="GO" id="GO:0009279">
    <property type="term" value="C:cell outer membrane"/>
    <property type="evidence" value="ECO:0007669"/>
    <property type="project" value="UniProtKB-SubCell"/>
</dbReference>
<evidence type="ECO:0000313" key="9">
    <source>
        <dbReference type="EMBL" id="QHB28789.1"/>
    </source>
</evidence>
<accession>A0AAE6V2W9</accession>
<dbReference type="InterPro" id="IPR010131">
    <property type="entry name" value="MdtP/NodT-like"/>
</dbReference>
<evidence type="ECO:0000256" key="4">
    <source>
        <dbReference type="ARBA" id="ARBA00023136"/>
    </source>
</evidence>
<evidence type="ECO:0000256" key="6">
    <source>
        <dbReference type="ARBA" id="ARBA00023237"/>
    </source>
</evidence>
<reference evidence="9 10" key="1">
    <citation type="submission" date="2019-05" db="EMBL/GenBank/DDBJ databases">
        <title>Complete genome sequence of Pseudomonas Pseudomonas resinovorans.</title>
        <authorList>
            <person name="Chen H.-P."/>
        </authorList>
    </citation>
    <scope>NUCLEOTIDE SEQUENCE [LARGE SCALE GENOMIC DNA]</scope>
    <source>
        <strain evidence="9 10">TCU-CK1</strain>
    </source>
</reference>
<dbReference type="PANTHER" id="PTHR30203:SF21">
    <property type="entry name" value="OUTER MEMBRANE COMPONENT OF MULTIDRUG EFFLUX PUMP-RELATED"/>
    <property type="match status" value="1"/>
</dbReference>
<dbReference type="Proteomes" id="UP000464593">
    <property type="component" value="Chromosome"/>
</dbReference>
<evidence type="ECO:0000256" key="8">
    <source>
        <dbReference type="RuleBase" id="RU362097"/>
    </source>
</evidence>
<evidence type="ECO:0000256" key="7">
    <source>
        <dbReference type="ARBA" id="ARBA00023288"/>
    </source>
</evidence>
<protein>
    <submittedName>
        <fullName evidence="9">RND transporter</fullName>
    </submittedName>
</protein>
<evidence type="ECO:0000256" key="1">
    <source>
        <dbReference type="ARBA" id="ARBA00007613"/>
    </source>
</evidence>
<keyword evidence="7 8" id="KW-0449">Lipoprotein</keyword>
<dbReference type="EMBL" id="CP040324">
    <property type="protein sequence ID" value="QHB28789.1"/>
    <property type="molecule type" value="Genomic_DNA"/>
</dbReference>
<dbReference type="SUPFAM" id="SSF56954">
    <property type="entry name" value="Outer membrane efflux proteins (OEP)"/>
    <property type="match status" value="1"/>
</dbReference>
<evidence type="ECO:0000256" key="5">
    <source>
        <dbReference type="ARBA" id="ARBA00023139"/>
    </source>
</evidence>
<gene>
    <name evidence="9" type="ORF">TCK1_3443</name>
</gene>
<evidence type="ECO:0000256" key="2">
    <source>
        <dbReference type="ARBA" id="ARBA00022452"/>
    </source>
</evidence>
<dbReference type="PANTHER" id="PTHR30203">
    <property type="entry name" value="OUTER MEMBRANE CATION EFFLUX PROTEIN"/>
    <property type="match status" value="1"/>
</dbReference>
<organism evidence="9 10">
    <name type="scientific">Pseudomonas monteilii</name>
    <dbReference type="NCBI Taxonomy" id="76759"/>
    <lineage>
        <taxon>Bacteria</taxon>
        <taxon>Pseudomonadati</taxon>
        <taxon>Pseudomonadota</taxon>
        <taxon>Gammaproteobacteria</taxon>
        <taxon>Pseudomonadales</taxon>
        <taxon>Pseudomonadaceae</taxon>
        <taxon>Pseudomonas</taxon>
    </lineage>
</organism>
<dbReference type="AlphaFoldDB" id="A0AAE6V2W9"/>
<comment type="similarity">
    <text evidence="1 8">Belongs to the outer membrane factor (OMF) (TC 1.B.17) family.</text>
</comment>
<dbReference type="NCBIfam" id="TIGR01845">
    <property type="entry name" value="outer_NodT"/>
    <property type="match status" value="1"/>
</dbReference>
<dbReference type="Pfam" id="PF02321">
    <property type="entry name" value="OEP"/>
    <property type="match status" value="2"/>
</dbReference>
<keyword evidence="4 8" id="KW-0472">Membrane</keyword>
<dbReference type="Gene3D" id="2.20.200.10">
    <property type="entry name" value="Outer membrane efflux proteins (OEP)"/>
    <property type="match status" value="1"/>
</dbReference>
<proteinExistence type="inferred from homology"/>
<keyword evidence="6" id="KW-0998">Cell outer membrane</keyword>
<name>A0AAE6V2W9_9PSED</name>
<comment type="subcellular location">
    <subcellularLocation>
        <location evidence="8">Cell outer membrane</location>
        <topology evidence="8">Lipid-anchor</topology>
    </subcellularLocation>
</comment>
<dbReference type="GO" id="GO:0015562">
    <property type="term" value="F:efflux transmembrane transporter activity"/>
    <property type="evidence" value="ECO:0007669"/>
    <property type="project" value="InterPro"/>
</dbReference>
<dbReference type="Gene3D" id="1.20.1600.10">
    <property type="entry name" value="Outer membrane efflux proteins (OEP)"/>
    <property type="match status" value="1"/>
</dbReference>
<keyword evidence="3 8" id="KW-0812">Transmembrane</keyword>
<evidence type="ECO:0000256" key="3">
    <source>
        <dbReference type="ARBA" id="ARBA00022692"/>
    </source>
</evidence>